<proteinExistence type="predicted"/>
<dbReference type="EMBL" id="BK032862">
    <property type="protein sequence ID" value="DAF64515.1"/>
    <property type="molecule type" value="Genomic_DNA"/>
</dbReference>
<protein>
    <submittedName>
        <fullName evidence="1">Uncharacterized protein</fullName>
    </submittedName>
</protein>
<reference evidence="1" key="1">
    <citation type="journal article" date="2021" name="Proc. Natl. Acad. Sci. U.S.A.">
        <title>A Catalog of Tens of Thousands of Viruses from Human Metagenomes Reveals Hidden Associations with Chronic Diseases.</title>
        <authorList>
            <person name="Tisza M.J."/>
            <person name="Buck C.B."/>
        </authorList>
    </citation>
    <scope>NUCLEOTIDE SEQUENCE</scope>
    <source>
        <strain evidence="1">Ctu6J18</strain>
    </source>
</reference>
<organism evidence="1">
    <name type="scientific">Myoviridae sp. ctu6J18</name>
    <dbReference type="NCBI Taxonomy" id="2827714"/>
    <lineage>
        <taxon>Viruses</taxon>
        <taxon>Duplodnaviria</taxon>
        <taxon>Heunggongvirae</taxon>
        <taxon>Uroviricota</taxon>
        <taxon>Caudoviricetes</taxon>
    </lineage>
</organism>
<name>A0A8S5TN03_9CAUD</name>
<sequence length="128" mass="15087">MELKGQVTISIEDFEKLKAAAEQKEYAENRLTAFKDRMSQFYEIEDTEFWKQVKEIDSKQMTDRQIDKALSKARETLKIVVDTEALKKTIRSMINKKDYPDDDTHVDLSNTTDKELKAIEICFREQED</sequence>
<evidence type="ECO:0000313" key="1">
    <source>
        <dbReference type="EMBL" id="DAF64515.1"/>
    </source>
</evidence>
<accession>A0A8S5TN03</accession>